<gene>
    <name evidence="3" type="ORF">SEA_ANGRYORCHARD_26</name>
</gene>
<evidence type="ECO:0000313" key="3">
    <source>
        <dbReference type="EMBL" id="AQP30889.1"/>
    </source>
</evidence>
<accession>A0A1S5VY42</accession>
<feature type="domain" description="DUF7257" evidence="2">
    <location>
        <begin position="327"/>
        <end position="535"/>
    </location>
</feature>
<organism evidence="3 4">
    <name type="scientific">Rhodococcus phage AngryOrchard</name>
    <dbReference type="NCBI Taxonomy" id="1955425"/>
    <lineage>
        <taxon>Viruses</taxon>
        <taxon>Duplodnaviria</taxon>
        <taxon>Heunggongvirae</taxon>
        <taxon>Uroviricota</taxon>
        <taxon>Caudoviricetes</taxon>
        <taxon>Rerduovirus</taxon>
        <taxon>Rhodococcus virus Takoda</taxon>
    </lineage>
</organism>
<dbReference type="EMBL" id="KY549153">
    <property type="protein sequence ID" value="AQP30889.1"/>
    <property type="molecule type" value="Genomic_DNA"/>
</dbReference>
<evidence type="ECO:0000259" key="2">
    <source>
        <dbReference type="Pfam" id="PF23918"/>
    </source>
</evidence>
<feature type="region of interest" description="Disordered" evidence="1">
    <location>
        <begin position="777"/>
        <end position="812"/>
    </location>
</feature>
<feature type="compositionally biased region" description="Basic and acidic residues" evidence="1">
    <location>
        <begin position="716"/>
        <end position="725"/>
    </location>
</feature>
<protein>
    <submittedName>
        <fullName evidence="3">Minor tail protein</fullName>
    </submittedName>
</protein>
<dbReference type="Proteomes" id="UP000223433">
    <property type="component" value="Segment"/>
</dbReference>
<dbReference type="Pfam" id="PF23918">
    <property type="entry name" value="DUF7257"/>
    <property type="match status" value="1"/>
</dbReference>
<name>A0A1S5VY42_9CAUD</name>
<proteinExistence type="predicted"/>
<evidence type="ECO:0000313" key="4">
    <source>
        <dbReference type="Proteomes" id="UP000223433"/>
    </source>
</evidence>
<feature type="region of interest" description="Disordered" evidence="1">
    <location>
        <begin position="709"/>
        <end position="729"/>
    </location>
</feature>
<feature type="compositionally biased region" description="Low complexity" evidence="1">
    <location>
        <begin position="779"/>
        <end position="790"/>
    </location>
</feature>
<reference evidence="4" key="1">
    <citation type="submission" date="2017-01" db="EMBL/GenBank/DDBJ databases">
        <authorList>
            <person name="Mah S.A."/>
            <person name="Swanson W.J."/>
            <person name="Moy G.W."/>
            <person name="Vacquier V.D."/>
        </authorList>
    </citation>
    <scope>NUCLEOTIDE SEQUENCE [LARGE SCALE GENOMIC DNA]</scope>
</reference>
<sequence>MTTPGASAPDGVYENGSDYGFDLTEETAKAMVTQPFHTAYGTLPTQFRNGIGSFVQRAIDGNPDNDPTLGEIADWFTGWNKVHTANAAKIVQIENRLAEGSTFMDDFARPNNRTVLGNGWQQGGKGQGLGIIDNAARVDNTEGLIGVDSGRRWAICPVLAAENNVAVTAVVNPKGVAIGTMTSLFVRANTGLTSFVYANVYGRSCYLGYGTRTGDSWTFTDWKSNTNYRLSEGASVELSAVENVYRLTIDGAVVLEYEDTAGVIPVDATRRTVGFASETKIVNLLPSYSWGVAAFSHRPVLFVDVAGNKEAIDQANEVASNAEAAAAAAMSAVVSLQNENTGASVDGVVIRDGFDVPGSDLGPDWVQTGAGNFGVGSNPGRAMIVNGTPPTFNTTLDYVARHKTPLSTDNFNVSAVLANSGADYAEARSYVIGRCNADLSSFVYVRWSRSGGVEMGRGSASASNVSLTPWTNGSRTVEGGAHVELRCVGNEYRVYINGSALLYHQDAANTVPIGPANRYAGIGVTRYADFFAQRRDSAAIDSFAASDTLAKGSIQGTGWSLVRTNTNKTPVNNGAGPVPPNTWDTERVRNGVTVEDLGAGIVKINREGWYAISLRLGHTQTAYQSGEYGSSRFNRQAVIYVSEPGEGAFTIARKGVMGADWDDGTDASAMLYLKAGSRVMAGTNHNGYGPDIVGDAWNRCYFDGALTSSPQGLRGEQGEKGDKGDQGPVGEGLRFDYFVDLASQLPAVGPEGAHALVKENGRAYLFSEGAWHQGAELIGPKGDPGSKGDPGIQGNPGVQGDPGVKGDKGDTGTAWTGTQAAYDALPSATRYAQGFVAVIV</sequence>
<evidence type="ECO:0000256" key="1">
    <source>
        <dbReference type="SAM" id="MobiDB-lite"/>
    </source>
</evidence>
<dbReference type="InterPro" id="IPR055681">
    <property type="entry name" value="DUF7257"/>
</dbReference>